<evidence type="ECO:0000313" key="1">
    <source>
        <dbReference type="EMBL" id="KAL1524836.1"/>
    </source>
</evidence>
<dbReference type="EMBL" id="JBGBPQ010000004">
    <property type="protein sequence ID" value="KAL1524836.1"/>
    <property type="molecule type" value="Genomic_DNA"/>
</dbReference>
<dbReference type="Proteomes" id="UP001515480">
    <property type="component" value="Unassembled WGS sequence"/>
</dbReference>
<organism evidence="1 2">
    <name type="scientific">Prymnesium parvum</name>
    <name type="common">Toxic golden alga</name>
    <dbReference type="NCBI Taxonomy" id="97485"/>
    <lineage>
        <taxon>Eukaryota</taxon>
        <taxon>Haptista</taxon>
        <taxon>Haptophyta</taxon>
        <taxon>Prymnesiophyceae</taxon>
        <taxon>Prymnesiales</taxon>
        <taxon>Prymnesiaceae</taxon>
        <taxon>Prymnesium</taxon>
    </lineage>
</organism>
<gene>
    <name evidence="1" type="ORF">AB1Y20_019716</name>
</gene>
<protein>
    <submittedName>
        <fullName evidence="1">Uncharacterized protein</fullName>
    </submittedName>
</protein>
<proteinExistence type="predicted"/>
<evidence type="ECO:0000313" key="2">
    <source>
        <dbReference type="Proteomes" id="UP001515480"/>
    </source>
</evidence>
<name>A0AB34JVQ6_PRYPA</name>
<reference evidence="1 2" key="1">
    <citation type="journal article" date="2024" name="Science">
        <title>Giant polyketide synthase enzymes in the biosynthesis of giant marine polyether toxins.</title>
        <authorList>
            <person name="Fallon T.R."/>
            <person name="Shende V.V."/>
            <person name="Wierzbicki I.H."/>
            <person name="Pendleton A.L."/>
            <person name="Watervoot N.F."/>
            <person name="Auber R.P."/>
            <person name="Gonzalez D.J."/>
            <person name="Wisecaver J.H."/>
            <person name="Moore B.S."/>
        </authorList>
    </citation>
    <scope>NUCLEOTIDE SEQUENCE [LARGE SCALE GENOMIC DNA]</scope>
    <source>
        <strain evidence="1 2">12B1</strain>
    </source>
</reference>
<accession>A0AB34JVQ6</accession>
<dbReference type="AlphaFoldDB" id="A0AB34JVQ6"/>
<sequence>MRCQAPTLLVTKWSSFETKMVWQDAAKGFREIPVGKTVKQIWYNPAILPLWGTIGLATIVCGGFMTKYFCGHTDITFSPTVRGTFDHSGLSESRCASHNTRFGFRTLNKNPINIFPFNFKPMSMIIDEHGAK</sequence>
<comment type="caution">
    <text evidence="1">The sequence shown here is derived from an EMBL/GenBank/DDBJ whole genome shotgun (WGS) entry which is preliminary data.</text>
</comment>
<keyword evidence="2" id="KW-1185">Reference proteome</keyword>